<dbReference type="GO" id="GO:0004410">
    <property type="term" value="F:homocitrate synthase activity"/>
    <property type="evidence" value="ECO:0007669"/>
    <property type="project" value="TreeGrafter"/>
</dbReference>
<evidence type="ECO:0000256" key="3">
    <source>
        <dbReference type="SAM" id="MobiDB-lite"/>
    </source>
</evidence>
<dbReference type="Proteomes" id="UP000184383">
    <property type="component" value="Unassembled WGS sequence"/>
</dbReference>
<evidence type="ECO:0000313" key="5">
    <source>
        <dbReference type="EMBL" id="OJJ34527.1"/>
    </source>
</evidence>
<organism evidence="5 6">
    <name type="scientific">Aspergillus wentii DTO 134E9</name>
    <dbReference type="NCBI Taxonomy" id="1073089"/>
    <lineage>
        <taxon>Eukaryota</taxon>
        <taxon>Fungi</taxon>
        <taxon>Dikarya</taxon>
        <taxon>Ascomycota</taxon>
        <taxon>Pezizomycotina</taxon>
        <taxon>Eurotiomycetes</taxon>
        <taxon>Eurotiomycetidae</taxon>
        <taxon>Eurotiales</taxon>
        <taxon>Aspergillaceae</taxon>
        <taxon>Aspergillus</taxon>
        <taxon>Aspergillus subgen. Cremei</taxon>
    </lineage>
</organism>
<dbReference type="EMBL" id="KV878213">
    <property type="protein sequence ID" value="OJJ34527.1"/>
    <property type="molecule type" value="Genomic_DNA"/>
</dbReference>
<dbReference type="AlphaFoldDB" id="A0A1L9RI52"/>
<name>A0A1L9RI52_ASPWE</name>
<dbReference type="PANTHER" id="PTHR10277">
    <property type="entry name" value="HOMOCITRATE SYNTHASE-RELATED"/>
    <property type="match status" value="1"/>
</dbReference>
<evidence type="ECO:0000256" key="1">
    <source>
        <dbReference type="ARBA" id="ARBA00022679"/>
    </source>
</evidence>
<evidence type="ECO:0000259" key="4">
    <source>
        <dbReference type="Pfam" id="PF00682"/>
    </source>
</evidence>
<dbReference type="PROSITE" id="PS00815">
    <property type="entry name" value="AIPM_HOMOCIT_SYNTH_1"/>
    <property type="match status" value="1"/>
</dbReference>
<dbReference type="SUPFAM" id="SSF51569">
    <property type="entry name" value="Aldolase"/>
    <property type="match status" value="1"/>
</dbReference>
<sequence length="264" mass="29547">MPRDNDNSTGSNPSPASRNPYGHGNGVSDFLSNVSRFKIIESTLREGEQFANAFFDTKKKIEIAKALDEFGVDYIELTNPYNTYKNVFHTIKNLKSSEAIFNQPTGVIELPVPPRRLYGSRMRFVVNLIPQLTPGSISSRLLLGAGEGRLILEDLSLNENYIVRKCANYAITVTSLAMNKLSQAQPLVSFIQVKTQLTRDMGTLAHVAKMLLNLALVNESKQNRIRNISLVSPLSRVALSSVSNCSWLRQDYSIIIVHHSHYYT</sequence>
<comment type="similarity">
    <text evidence="2">Belongs to the alpha-IPM synthase/homocitrate synthase family.</text>
</comment>
<dbReference type="InterPro" id="IPR000891">
    <property type="entry name" value="PYR_CT"/>
</dbReference>
<dbReference type="InterPro" id="IPR050073">
    <property type="entry name" value="2-IPM_HCS-like"/>
</dbReference>
<proteinExistence type="inferred from homology"/>
<gene>
    <name evidence="5" type="ORF">ASPWEDRAFT_173943</name>
</gene>
<dbReference type="InterPro" id="IPR013785">
    <property type="entry name" value="Aldolase_TIM"/>
</dbReference>
<feature type="compositionally biased region" description="Polar residues" evidence="3">
    <location>
        <begin position="7"/>
        <end position="17"/>
    </location>
</feature>
<accession>A0A1L9RI52</accession>
<dbReference type="GeneID" id="63747000"/>
<feature type="domain" description="Pyruvate carboxyltransferase" evidence="4">
    <location>
        <begin position="37"/>
        <end position="85"/>
    </location>
</feature>
<keyword evidence="1 2" id="KW-0808">Transferase</keyword>
<evidence type="ECO:0000313" key="6">
    <source>
        <dbReference type="Proteomes" id="UP000184383"/>
    </source>
</evidence>
<dbReference type="Pfam" id="PF00682">
    <property type="entry name" value="HMGL-like"/>
    <property type="match status" value="1"/>
</dbReference>
<dbReference type="VEuPathDB" id="FungiDB:ASPWEDRAFT_173943"/>
<dbReference type="Gene3D" id="3.20.20.70">
    <property type="entry name" value="Aldolase class I"/>
    <property type="match status" value="1"/>
</dbReference>
<keyword evidence="6" id="KW-1185">Reference proteome</keyword>
<dbReference type="STRING" id="1073089.A0A1L9RI52"/>
<dbReference type="RefSeq" id="XP_040688203.1">
    <property type="nucleotide sequence ID" value="XM_040831152.1"/>
</dbReference>
<dbReference type="GO" id="GO:0019878">
    <property type="term" value="P:lysine biosynthetic process via aminoadipic acid"/>
    <property type="evidence" value="ECO:0007669"/>
    <property type="project" value="TreeGrafter"/>
</dbReference>
<evidence type="ECO:0000256" key="2">
    <source>
        <dbReference type="RuleBase" id="RU003523"/>
    </source>
</evidence>
<reference evidence="6" key="1">
    <citation type="journal article" date="2017" name="Genome Biol.">
        <title>Comparative genomics reveals high biological diversity and specific adaptations in the industrially and medically important fungal genus Aspergillus.</title>
        <authorList>
            <person name="de Vries R.P."/>
            <person name="Riley R."/>
            <person name="Wiebenga A."/>
            <person name="Aguilar-Osorio G."/>
            <person name="Amillis S."/>
            <person name="Uchima C.A."/>
            <person name="Anderluh G."/>
            <person name="Asadollahi M."/>
            <person name="Askin M."/>
            <person name="Barry K."/>
            <person name="Battaglia E."/>
            <person name="Bayram O."/>
            <person name="Benocci T."/>
            <person name="Braus-Stromeyer S.A."/>
            <person name="Caldana C."/>
            <person name="Canovas D."/>
            <person name="Cerqueira G.C."/>
            <person name="Chen F."/>
            <person name="Chen W."/>
            <person name="Choi C."/>
            <person name="Clum A."/>
            <person name="Dos Santos R.A."/>
            <person name="Damasio A.R."/>
            <person name="Diallinas G."/>
            <person name="Emri T."/>
            <person name="Fekete E."/>
            <person name="Flipphi M."/>
            <person name="Freyberg S."/>
            <person name="Gallo A."/>
            <person name="Gournas C."/>
            <person name="Habgood R."/>
            <person name="Hainaut M."/>
            <person name="Harispe M.L."/>
            <person name="Henrissat B."/>
            <person name="Hilden K.S."/>
            <person name="Hope R."/>
            <person name="Hossain A."/>
            <person name="Karabika E."/>
            <person name="Karaffa L."/>
            <person name="Karanyi Z."/>
            <person name="Krasevec N."/>
            <person name="Kuo A."/>
            <person name="Kusch H."/>
            <person name="LaButti K."/>
            <person name="Lagendijk E.L."/>
            <person name="Lapidus A."/>
            <person name="Levasseur A."/>
            <person name="Lindquist E."/>
            <person name="Lipzen A."/>
            <person name="Logrieco A.F."/>
            <person name="MacCabe A."/>
            <person name="Maekelae M.R."/>
            <person name="Malavazi I."/>
            <person name="Melin P."/>
            <person name="Meyer V."/>
            <person name="Mielnichuk N."/>
            <person name="Miskei M."/>
            <person name="Molnar A.P."/>
            <person name="Mule G."/>
            <person name="Ngan C.Y."/>
            <person name="Orejas M."/>
            <person name="Orosz E."/>
            <person name="Ouedraogo J.P."/>
            <person name="Overkamp K.M."/>
            <person name="Park H.-S."/>
            <person name="Perrone G."/>
            <person name="Piumi F."/>
            <person name="Punt P.J."/>
            <person name="Ram A.F."/>
            <person name="Ramon A."/>
            <person name="Rauscher S."/>
            <person name="Record E."/>
            <person name="Riano-Pachon D.M."/>
            <person name="Robert V."/>
            <person name="Roehrig J."/>
            <person name="Ruller R."/>
            <person name="Salamov A."/>
            <person name="Salih N.S."/>
            <person name="Samson R.A."/>
            <person name="Sandor E."/>
            <person name="Sanguinetti M."/>
            <person name="Schuetze T."/>
            <person name="Sepcic K."/>
            <person name="Shelest E."/>
            <person name="Sherlock G."/>
            <person name="Sophianopoulou V."/>
            <person name="Squina F.M."/>
            <person name="Sun H."/>
            <person name="Susca A."/>
            <person name="Todd R.B."/>
            <person name="Tsang A."/>
            <person name="Unkles S.E."/>
            <person name="van de Wiele N."/>
            <person name="van Rossen-Uffink D."/>
            <person name="Oliveira J.V."/>
            <person name="Vesth T.C."/>
            <person name="Visser J."/>
            <person name="Yu J.-H."/>
            <person name="Zhou M."/>
            <person name="Andersen M.R."/>
            <person name="Archer D.B."/>
            <person name="Baker S.E."/>
            <person name="Benoit I."/>
            <person name="Brakhage A.A."/>
            <person name="Braus G.H."/>
            <person name="Fischer R."/>
            <person name="Frisvad J.C."/>
            <person name="Goldman G.H."/>
            <person name="Houbraken J."/>
            <person name="Oakley B."/>
            <person name="Pocsi I."/>
            <person name="Scazzocchio C."/>
            <person name="Seiboth B."/>
            <person name="vanKuyk P.A."/>
            <person name="Wortman J."/>
            <person name="Dyer P.S."/>
            <person name="Grigoriev I.V."/>
        </authorList>
    </citation>
    <scope>NUCLEOTIDE SEQUENCE [LARGE SCALE GENOMIC DNA]</scope>
    <source>
        <strain evidence="6">DTO 134E9</strain>
    </source>
</reference>
<feature type="region of interest" description="Disordered" evidence="3">
    <location>
        <begin position="1"/>
        <end position="24"/>
    </location>
</feature>
<dbReference type="PANTHER" id="PTHR10277:SF48">
    <property type="entry name" value="HOMOCITRATE SYNTHASE, CYTOSOLIC ISOZYME-RELATED"/>
    <property type="match status" value="1"/>
</dbReference>
<protein>
    <recommendedName>
        <fullName evidence="4">Pyruvate carboxyltransferase domain-containing protein</fullName>
    </recommendedName>
</protein>
<dbReference type="GO" id="GO:0005739">
    <property type="term" value="C:mitochondrion"/>
    <property type="evidence" value="ECO:0007669"/>
    <property type="project" value="TreeGrafter"/>
</dbReference>
<dbReference type="OrthoDB" id="2015253at2759"/>
<dbReference type="InterPro" id="IPR002034">
    <property type="entry name" value="AIPM/Hcit_synth_CS"/>
</dbReference>